<keyword evidence="2" id="KW-1133">Transmembrane helix</keyword>
<keyword evidence="2" id="KW-0812">Transmembrane</keyword>
<dbReference type="InterPro" id="IPR048428">
    <property type="entry name" value="YobI-NTPase"/>
</dbReference>
<feature type="domain" description="YobI-like P-loop NTPase" evidence="3">
    <location>
        <begin position="22"/>
        <end position="390"/>
    </location>
</feature>
<keyword evidence="2" id="KW-0472">Membrane</keyword>
<protein>
    <recommendedName>
        <fullName evidence="3">YobI-like P-loop NTPase domain-containing protein</fullName>
    </recommendedName>
</protein>
<evidence type="ECO:0000256" key="1">
    <source>
        <dbReference type="SAM" id="Coils"/>
    </source>
</evidence>
<keyword evidence="1" id="KW-0175">Coiled coil</keyword>
<feature type="coiled-coil region" evidence="1">
    <location>
        <begin position="405"/>
        <end position="472"/>
    </location>
</feature>
<reference evidence="4" key="1">
    <citation type="submission" date="2013-10" db="EMBL/GenBank/DDBJ databases">
        <title>Draft genome sequence of Clostridium botulinum type B strain Osaka05.</title>
        <authorList>
            <person name="Sakaguchi Y."/>
            <person name="Hosomi K."/>
            <person name="Uchiyama J."/>
            <person name="Ogura Y."/>
            <person name="Sakaguchi M."/>
            <person name="Kohda T."/>
            <person name="Mukamoto M."/>
            <person name="Misawa N."/>
            <person name="Matsuzaki S."/>
            <person name="Hayashi T."/>
            <person name="Kozaki S."/>
        </authorList>
    </citation>
    <scope>NUCLEOTIDE SEQUENCE</scope>
    <source>
        <strain evidence="4">Osaka05</strain>
    </source>
</reference>
<proteinExistence type="predicted"/>
<dbReference type="AlphaFoldDB" id="A0A0S6U545"/>
<evidence type="ECO:0000256" key="2">
    <source>
        <dbReference type="SAM" id="Phobius"/>
    </source>
</evidence>
<feature type="transmembrane region" description="Helical" evidence="2">
    <location>
        <begin position="120"/>
        <end position="146"/>
    </location>
</feature>
<evidence type="ECO:0000259" key="3">
    <source>
        <dbReference type="Pfam" id="PF20693"/>
    </source>
</evidence>
<organism evidence="4">
    <name type="scientific">Clostridium botulinum B str. Osaka05</name>
    <dbReference type="NCBI Taxonomy" id="1407017"/>
    <lineage>
        <taxon>Bacteria</taxon>
        <taxon>Bacillati</taxon>
        <taxon>Bacillota</taxon>
        <taxon>Clostridia</taxon>
        <taxon>Eubacteriales</taxon>
        <taxon>Clostridiaceae</taxon>
        <taxon>Clostridium</taxon>
    </lineage>
</organism>
<dbReference type="Proteomes" id="UP000054164">
    <property type="component" value="Unassembled WGS sequence"/>
</dbReference>
<feature type="transmembrane region" description="Helical" evidence="2">
    <location>
        <begin position="166"/>
        <end position="187"/>
    </location>
</feature>
<evidence type="ECO:0000313" key="4">
    <source>
        <dbReference type="EMBL" id="GAE02569.1"/>
    </source>
</evidence>
<sequence>MSGNIYKFQKLTPVSDINLKVYEDAIDYVFDNPDVRNVAISGAYSAGKSSVLASYKKKHEKLRFMHISLAHFKSFNQEDGGVKESILEGKILNQLIHQIPSSRIPQTNFRVKKKVNPKNIILNTVGIILFTITILHVMFFYAWNVYISSLDDGRLKLLLKHSASKYSLLISGLIIAIIVGIIIYNLVKVQKNKNVFRKISLQGNEIEIFEESDDSYFDKYLNEVLYLFENADSDVIIFEDMDRFNVNRIFERLREVNTLVNIQFEKDNKMPLRFFYLLRDDIFMSRDRTKFFDYIIPVVPVLDSSNSYDQFILHLKNGEILDKFDESFLQGLSLYIDDMRLLKNIYNEFVIYYNRLNIIELDCNRMLAMIVYKNLFPRDFSELQLNQGFVFSLFDKKDEFIRYEINILKDKVKEKENELDLAQNEHLLYINELDIVYDSKREVNYWGKQPLSERLQAEYSKRKQAIENKESNMIVGLEGEIIHLKEEVLIIQNKSLKEIITRNNIDSIFKITTTNEVGIKNSFNDIKSSEYFDLLKYLIRNGYIDETYSDYMTYFYENSLSRIDKTFMRSITDKKAKEYTYKLKNPKLVVRRLRPVDFDQEEILNFDLLQYLLNSSEYIGFLKRFICQLKDTKNYKFVAAYLNTQKETAAYVNNLNIQWPEMLSTSIRERRLSEKQIRLYSINSIYYSDNDTLKKINIEDCLTDYISNSTDYLDISNPNIEELIRGFSTLNVFFKEIDYDKSNKELFSEVYKNSLYKINFENLTLILNKIYGVESIDDIRHRNYTLILSNPDSALRVYINKNIDLYVKMMISNCNGRICDDLDIVLLVLNNEKVTVENKKLYIEVLKTSIIEITDVKEKALIDDILEKCVAVYSKENIIAYYKERGLNDILISFINRDLEKLDFTEISSSYEDEIVEKFFDDCVICDDLVNIKYKEILISLGFTYEVFEIKDISNEKFDILVEEKIVKMSLENLKFVRENYSECIMNFIRKNIMKYVNILTEESFVLDELIEILLWGIKDEIKIQLLKLTDDTISIIDKSYSNIINEHILQNNLDEKDIPKLFSDYKNYDFSIQSIIYELSIKYVTRIIDNPKNVSNELINQIFVSKDLDNDRKIDLFIGLLSILNKEQVKEYFGLLGLSNYLKLFEPRSRPKFKINSTNEKILTALKNSNWIYDFEADSKRTEYYKITRIKYPRNLLSNELL</sequence>
<dbReference type="RefSeq" id="WP_030035358.1">
    <property type="nucleotide sequence ID" value="NZ_DF384213.1"/>
</dbReference>
<gene>
    <name evidence="4" type="ORF">CBO05C_2259</name>
</gene>
<dbReference type="HOGENOM" id="CLU_005044_0_0_9"/>
<name>A0A0S6U545_CLOBO</name>
<accession>A0A0S6U545</accession>
<dbReference type="Pfam" id="PF20693">
    <property type="entry name" value="YobI-ATPase"/>
    <property type="match status" value="1"/>
</dbReference>
<dbReference type="EMBL" id="DF384213">
    <property type="protein sequence ID" value="GAE02569.1"/>
    <property type="molecule type" value="Genomic_DNA"/>
</dbReference>